<accession>A0A1X2GJB6</accession>
<dbReference type="Proteomes" id="UP000242146">
    <property type="component" value="Unassembled WGS sequence"/>
</dbReference>
<name>A0A1X2GJB6_9FUNG</name>
<reference evidence="1 2" key="1">
    <citation type="submission" date="2016-07" db="EMBL/GenBank/DDBJ databases">
        <title>Pervasive Adenine N6-methylation of Active Genes in Fungi.</title>
        <authorList>
            <consortium name="DOE Joint Genome Institute"/>
            <person name="Mondo S.J."/>
            <person name="Dannebaum R.O."/>
            <person name="Kuo R.C."/>
            <person name="Labutti K."/>
            <person name="Haridas S."/>
            <person name="Kuo A."/>
            <person name="Salamov A."/>
            <person name="Ahrendt S.R."/>
            <person name="Lipzen A."/>
            <person name="Sullivan W."/>
            <person name="Andreopoulos W.B."/>
            <person name="Clum A."/>
            <person name="Lindquist E."/>
            <person name="Daum C."/>
            <person name="Ramamoorthy G.K."/>
            <person name="Gryganskyi A."/>
            <person name="Culley D."/>
            <person name="Magnuson J.K."/>
            <person name="James T.Y."/>
            <person name="O'Malley M.A."/>
            <person name="Stajich J.E."/>
            <person name="Spatafora J.W."/>
            <person name="Visel A."/>
            <person name="Grigoriev I.V."/>
        </authorList>
    </citation>
    <scope>NUCLEOTIDE SEQUENCE [LARGE SCALE GENOMIC DNA]</scope>
    <source>
        <strain evidence="1 2">NRRL 3301</strain>
    </source>
</reference>
<dbReference type="AlphaFoldDB" id="A0A1X2GJB6"/>
<keyword evidence="2" id="KW-1185">Reference proteome</keyword>
<gene>
    <name evidence="1" type="ORF">DM01DRAFT_1382992</name>
</gene>
<proteinExistence type="predicted"/>
<protein>
    <submittedName>
        <fullName evidence="1">Uncharacterized protein</fullName>
    </submittedName>
</protein>
<sequence length="199" mass="23031">MHIRVHDQEIFTLPAEYPEREVHVECIADNAWRSYVNIDGLPIGAQYKTLVDEVKTVYDASNNLSEYYVDTFVSTLFHVMKMNDYPLSINAQQVLVVDIGEQEEPIVSVPDFIIRATRTSEMYAIRIIGTLFTFYKAFITPEYVMESLLGYPQERYMDVFRYPPPGQAAYSLNALDFCKLDHRKVIAHYLHMISTELTA</sequence>
<dbReference type="EMBL" id="MCGT01000012">
    <property type="protein sequence ID" value="ORX55037.1"/>
    <property type="molecule type" value="Genomic_DNA"/>
</dbReference>
<evidence type="ECO:0000313" key="1">
    <source>
        <dbReference type="EMBL" id="ORX55037.1"/>
    </source>
</evidence>
<comment type="caution">
    <text evidence="1">The sequence shown here is derived from an EMBL/GenBank/DDBJ whole genome shotgun (WGS) entry which is preliminary data.</text>
</comment>
<organism evidence="1 2">
    <name type="scientific">Hesseltinella vesiculosa</name>
    <dbReference type="NCBI Taxonomy" id="101127"/>
    <lineage>
        <taxon>Eukaryota</taxon>
        <taxon>Fungi</taxon>
        <taxon>Fungi incertae sedis</taxon>
        <taxon>Mucoromycota</taxon>
        <taxon>Mucoromycotina</taxon>
        <taxon>Mucoromycetes</taxon>
        <taxon>Mucorales</taxon>
        <taxon>Cunninghamellaceae</taxon>
        <taxon>Hesseltinella</taxon>
    </lineage>
</organism>
<dbReference type="OrthoDB" id="2447694at2759"/>
<evidence type="ECO:0000313" key="2">
    <source>
        <dbReference type="Proteomes" id="UP000242146"/>
    </source>
</evidence>